<feature type="transmembrane region" description="Helical" evidence="6">
    <location>
        <begin position="179"/>
        <end position="196"/>
    </location>
</feature>
<dbReference type="EMBL" id="QPJD01000021">
    <property type="protein sequence ID" value="RCW41792.1"/>
    <property type="molecule type" value="Genomic_DNA"/>
</dbReference>
<keyword evidence="4 6" id="KW-1133">Transmembrane helix</keyword>
<reference evidence="9 10" key="1">
    <citation type="submission" date="2018-07" db="EMBL/GenBank/DDBJ databases">
        <title>Genomic Encyclopedia of Type Strains, Phase III (KMG-III): the genomes of soil and plant-associated and newly described type strains.</title>
        <authorList>
            <person name="Whitman W."/>
        </authorList>
    </citation>
    <scope>NUCLEOTIDE SEQUENCE [LARGE SCALE GENOMIC DNA]</scope>
    <source>
        <strain evidence="9 10">CECT 7506</strain>
    </source>
</reference>
<evidence type="ECO:0000313" key="9">
    <source>
        <dbReference type="EMBL" id="RCW41792.1"/>
    </source>
</evidence>
<dbReference type="PANTHER" id="PTHR34820:SF4">
    <property type="entry name" value="INNER MEMBRANE PROTEIN YEBZ"/>
    <property type="match status" value="1"/>
</dbReference>
<dbReference type="InterPro" id="IPR008457">
    <property type="entry name" value="Cu-R_CopD_dom"/>
</dbReference>
<dbReference type="AlphaFoldDB" id="A0A368VJL2"/>
<gene>
    <name evidence="9" type="ORF">DFP97_12175</name>
</gene>
<keyword evidence="10" id="KW-1185">Reference proteome</keyword>
<accession>A0A368VJL2</accession>
<protein>
    <submittedName>
        <fullName evidence="9">Copper transport protein</fullName>
    </submittedName>
</protein>
<keyword evidence="3 6" id="KW-0812">Transmembrane</keyword>
<evidence type="ECO:0000256" key="3">
    <source>
        <dbReference type="ARBA" id="ARBA00022692"/>
    </source>
</evidence>
<dbReference type="Proteomes" id="UP000252415">
    <property type="component" value="Unassembled WGS sequence"/>
</dbReference>
<dbReference type="PANTHER" id="PTHR34820">
    <property type="entry name" value="INNER MEMBRANE PROTEIN YEBZ"/>
    <property type="match status" value="1"/>
</dbReference>
<keyword evidence="2" id="KW-1003">Cell membrane</keyword>
<feature type="transmembrane region" description="Helical" evidence="6">
    <location>
        <begin position="242"/>
        <end position="264"/>
    </location>
</feature>
<name>A0A368VJL2_9BACL</name>
<feature type="transmembrane region" description="Helical" evidence="6">
    <location>
        <begin position="108"/>
        <end position="132"/>
    </location>
</feature>
<evidence type="ECO:0000313" key="10">
    <source>
        <dbReference type="Proteomes" id="UP000252415"/>
    </source>
</evidence>
<feature type="signal peptide" evidence="7">
    <location>
        <begin position="1"/>
        <end position="31"/>
    </location>
</feature>
<dbReference type="Pfam" id="PF05425">
    <property type="entry name" value="CopD"/>
    <property type="match status" value="1"/>
</dbReference>
<feature type="transmembrane region" description="Helical" evidence="6">
    <location>
        <begin position="208"/>
        <end position="230"/>
    </location>
</feature>
<evidence type="ECO:0000256" key="1">
    <source>
        <dbReference type="ARBA" id="ARBA00004651"/>
    </source>
</evidence>
<evidence type="ECO:0000256" key="5">
    <source>
        <dbReference type="ARBA" id="ARBA00023136"/>
    </source>
</evidence>
<organism evidence="9 10">
    <name type="scientific">Paenibacillus prosopidis</name>
    <dbReference type="NCBI Taxonomy" id="630520"/>
    <lineage>
        <taxon>Bacteria</taxon>
        <taxon>Bacillati</taxon>
        <taxon>Bacillota</taxon>
        <taxon>Bacilli</taxon>
        <taxon>Bacillales</taxon>
        <taxon>Paenibacillaceae</taxon>
        <taxon>Paenibacillus</taxon>
    </lineage>
</organism>
<feature type="transmembrane region" description="Helical" evidence="6">
    <location>
        <begin position="276"/>
        <end position="299"/>
    </location>
</feature>
<feature type="domain" description="Copper resistance protein D" evidence="8">
    <location>
        <begin position="237"/>
        <end position="305"/>
    </location>
</feature>
<dbReference type="GO" id="GO:0005886">
    <property type="term" value="C:plasma membrane"/>
    <property type="evidence" value="ECO:0007669"/>
    <property type="project" value="UniProtKB-SubCell"/>
</dbReference>
<dbReference type="OrthoDB" id="2353937at2"/>
<feature type="transmembrane region" description="Helical" evidence="6">
    <location>
        <begin position="75"/>
        <end position="96"/>
    </location>
</feature>
<feature type="transmembrane region" description="Helical" evidence="6">
    <location>
        <begin position="311"/>
        <end position="332"/>
    </location>
</feature>
<comment type="subcellular location">
    <subcellularLocation>
        <location evidence="1">Cell membrane</location>
        <topology evidence="1">Multi-pass membrane protein</topology>
    </subcellularLocation>
</comment>
<evidence type="ECO:0000256" key="2">
    <source>
        <dbReference type="ARBA" id="ARBA00022475"/>
    </source>
</evidence>
<evidence type="ECO:0000259" key="8">
    <source>
        <dbReference type="Pfam" id="PF05425"/>
    </source>
</evidence>
<comment type="caution">
    <text evidence="9">The sequence shown here is derived from an EMBL/GenBank/DDBJ whole genome shotgun (WGS) entry which is preliminary data.</text>
</comment>
<dbReference type="GO" id="GO:0006825">
    <property type="term" value="P:copper ion transport"/>
    <property type="evidence" value="ECO:0007669"/>
    <property type="project" value="InterPro"/>
</dbReference>
<feature type="transmembrane region" description="Helical" evidence="6">
    <location>
        <begin position="152"/>
        <end position="172"/>
    </location>
</feature>
<dbReference type="InterPro" id="IPR032694">
    <property type="entry name" value="CopC/D"/>
</dbReference>
<keyword evidence="5 6" id="KW-0472">Membrane</keyword>
<evidence type="ECO:0000256" key="7">
    <source>
        <dbReference type="SAM" id="SignalP"/>
    </source>
</evidence>
<evidence type="ECO:0000256" key="6">
    <source>
        <dbReference type="SAM" id="Phobius"/>
    </source>
</evidence>
<evidence type="ECO:0000256" key="4">
    <source>
        <dbReference type="ARBA" id="ARBA00022989"/>
    </source>
</evidence>
<proteinExistence type="predicted"/>
<keyword evidence="7" id="KW-0732">Signal</keyword>
<feature type="chain" id="PRO_5039464947" evidence="7">
    <location>
        <begin position="32"/>
        <end position="456"/>
    </location>
</feature>
<sequence>MGNMKYIVFLSLFLLFSAASPLLIAASSVSAQPLSIIEASAFDPHRQVGHDHSAADYADAGVTVEQALFYAVRTAYYFALMAAAGMMLWTIALPAGANETARQLVDKWSLLALRGLLIAVLAFVFVHVQALLKGYEGGIANEWLRLLTETATGRSFLGIAVLSLLGFAVLRLNDSFKMVWALLLAASESFNGHVNALPASTLAIVIDFVHLICSALWAGGLMLLLLFWYADRKEAARFAEKFTKVAWLSILLLTASGIGMTYLILPSWRYLLYTDWGIMLLAKAVIVVLVIAVGALLHIRARQRELPSGRMLKLDGLLLSLIIIIVSVFTYLSPVPKTVPLSYHKMGDTLHYTLAVTPNGPGPNRVTLKVWLPEQLGAPVEVQLRLLADEHPERSAIDVPLHSVETEAEESFPGFIESDYLAEKVDVPSRGAWTAELVIIDATGAETKQSIAFRND</sequence>